<dbReference type="CDD" id="cd00027">
    <property type="entry name" value="BRCT"/>
    <property type="match status" value="1"/>
</dbReference>
<dbReference type="RefSeq" id="XP_024730619.1">
    <property type="nucleotide sequence ID" value="XM_024887358.1"/>
</dbReference>
<dbReference type="InterPro" id="IPR036420">
    <property type="entry name" value="BRCT_dom_sf"/>
</dbReference>
<reference evidence="3 4" key="1">
    <citation type="submission" date="2016-04" db="EMBL/GenBank/DDBJ databases">
        <title>A degradative enzymes factory behind the ericoid mycorrhizal symbiosis.</title>
        <authorList>
            <consortium name="DOE Joint Genome Institute"/>
            <person name="Martino E."/>
            <person name="Morin E."/>
            <person name="Grelet G."/>
            <person name="Kuo A."/>
            <person name="Kohler A."/>
            <person name="Daghino S."/>
            <person name="Barry K."/>
            <person name="Choi C."/>
            <person name="Cichocki N."/>
            <person name="Clum A."/>
            <person name="Copeland A."/>
            <person name="Hainaut M."/>
            <person name="Haridas S."/>
            <person name="Labutti K."/>
            <person name="Lindquist E."/>
            <person name="Lipzen A."/>
            <person name="Khouja H.-R."/>
            <person name="Murat C."/>
            <person name="Ohm R."/>
            <person name="Olson A."/>
            <person name="Spatafora J."/>
            <person name="Veneault-Fourrey C."/>
            <person name="Henrissat B."/>
            <person name="Grigoriev I."/>
            <person name="Martin F."/>
            <person name="Perotto S."/>
        </authorList>
    </citation>
    <scope>NUCLEOTIDE SEQUENCE [LARGE SCALE GENOMIC DNA]</scope>
    <source>
        <strain evidence="3 4">E</strain>
    </source>
</reference>
<dbReference type="Pfam" id="PF00533">
    <property type="entry name" value="BRCT"/>
    <property type="match status" value="1"/>
</dbReference>
<dbReference type="SUPFAM" id="SSF52113">
    <property type="entry name" value="BRCT domain"/>
    <property type="match status" value="1"/>
</dbReference>
<evidence type="ECO:0000259" key="2">
    <source>
        <dbReference type="PROSITE" id="PS50172"/>
    </source>
</evidence>
<keyword evidence="4" id="KW-1185">Reference proteome</keyword>
<feature type="compositionally biased region" description="Basic and acidic residues" evidence="1">
    <location>
        <begin position="323"/>
        <end position="332"/>
    </location>
</feature>
<evidence type="ECO:0000313" key="3">
    <source>
        <dbReference type="EMBL" id="PMD53715.1"/>
    </source>
</evidence>
<dbReference type="AlphaFoldDB" id="A0A2J6SSF0"/>
<evidence type="ECO:0000313" key="4">
    <source>
        <dbReference type="Proteomes" id="UP000235371"/>
    </source>
</evidence>
<gene>
    <name evidence="3" type="ORF">K444DRAFT_667988</name>
</gene>
<dbReference type="InterPro" id="IPR001357">
    <property type="entry name" value="BRCT_dom"/>
</dbReference>
<feature type="region of interest" description="Disordered" evidence="1">
    <location>
        <begin position="323"/>
        <end position="454"/>
    </location>
</feature>
<feature type="compositionally biased region" description="Polar residues" evidence="1">
    <location>
        <begin position="439"/>
        <end position="449"/>
    </location>
</feature>
<feature type="compositionally biased region" description="Polar residues" evidence="1">
    <location>
        <begin position="402"/>
        <end position="419"/>
    </location>
</feature>
<sequence length="473" mass="53335">MAPPKFKFGSKRLISRNPSSTSGGSRRVAPSPIQARKATVKNERPMKAIFKGKVMSIAGTIMTTSKSDPQPITYDSISKWITAHGGTYEREVGPDTTHLICSIEDYKKRTQQVKKAWELGKKQCKIIVFDWLEDCLLGKKLKKGLRPEGPYTLDRTLARIKKGFSDHAEYRRKFEEGARASKALVDNIALNHVYCDPFDHFEYKVTLTRVNIGGRVQVEKYTCYLFESNAGPPFTFMTGAMLSRSHRQTSYFRDHCRPMSFSQAFFHFKDFFYKKTGIHWDQRLEGIKMGEEFFVYTPPVLGRPVGWVCEGYVRPELRVRELTEGKSEKTNTEGESGEDGEEREGEVVYDTDSEVEDDDSKYDGTTGPSRESGSREVPEESSVPSRFNGFRADSEVEEDGGSFNTKNASFSTSFNTNIGRSFEMGSRLGSEESGETERTQTTTPSSQESDGLRGVFEEVVRAVTPPGLIYLSD</sequence>
<dbReference type="STRING" id="1095630.A0A2J6SSF0"/>
<proteinExistence type="predicted"/>
<feature type="region of interest" description="Disordered" evidence="1">
    <location>
        <begin position="1"/>
        <end position="33"/>
    </location>
</feature>
<dbReference type="Gene3D" id="3.40.50.10190">
    <property type="entry name" value="BRCT domain"/>
    <property type="match status" value="1"/>
</dbReference>
<name>A0A2J6SSF0_9HELO</name>
<protein>
    <recommendedName>
        <fullName evidence="2">BRCT domain-containing protein</fullName>
    </recommendedName>
</protein>
<evidence type="ECO:0000256" key="1">
    <source>
        <dbReference type="SAM" id="MobiDB-lite"/>
    </source>
</evidence>
<feature type="domain" description="BRCT" evidence="2">
    <location>
        <begin position="45"/>
        <end position="141"/>
    </location>
</feature>
<dbReference type="Proteomes" id="UP000235371">
    <property type="component" value="Unassembled WGS sequence"/>
</dbReference>
<dbReference type="EMBL" id="KZ613871">
    <property type="protein sequence ID" value="PMD53715.1"/>
    <property type="molecule type" value="Genomic_DNA"/>
</dbReference>
<dbReference type="InParanoid" id="A0A2J6SSF0"/>
<dbReference type="GeneID" id="36595434"/>
<dbReference type="OrthoDB" id="342264at2759"/>
<feature type="compositionally biased region" description="Acidic residues" evidence="1">
    <location>
        <begin position="335"/>
        <end position="360"/>
    </location>
</feature>
<dbReference type="SMART" id="SM00292">
    <property type="entry name" value="BRCT"/>
    <property type="match status" value="1"/>
</dbReference>
<dbReference type="PROSITE" id="PS50172">
    <property type="entry name" value="BRCT"/>
    <property type="match status" value="1"/>
</dbReference>
<accession>A0A2J6SSF0</accession>
<organism evidence="3 4">
    <name type="scientific">Hyaloscypha bicolor E</name>
    <dbReference type="NCBI Taxonomy" id="1095630"/>
    <lineage>
        <taxon>Eukaryota</taxon>
        <taxon>Fungi</taxon>
        <taxon>Dikarya</taxon>
        <taxon>Ascomycota</taxon>
        <taxon>Pezizomycotina</taxon>
        <taxon>Leotiomycetes</taxon>
        <taxon>Helotiales</taxon>
        <taxon>Hyaloscyphaceae</taxon>
        <taxon>Hyaloscypha</taxon>
        <taxon>Hyaloscypha bicolor</taxon>
    </lineage>
</organism>